<dbReference type="FunFam" id="3.30.70.580:FF:000002">
    <property type="entry name" value="tRNA pseudouridine synthase"/>
    <property type="match status" value="1"/>
</dbReference>
<dbReference type="GO" id="GO:0005634">
    <property type="term" value="C:nucleus"/>
    <property type="evidence" value="ECO:0007669"/>
    <property type="project" value="UniProtKB-SubCell"/>
</dbReference>
<evidence type="ECO:0000256" key="13">
    <source>
        <dbReference type="ARBA" id="ARBA00080858"/>
    </source>
</evidence>
<feature type="compositionally biased region" description="Polar residues" evidence="16">
    <location>
        <begin position="22"/>
        <end position="32"/>
    </location>
</feature>
<dbReference type="GO" id="GO:1990481">
    <property type="term" value="P:mRNA pseudouridine synthesis"/>
    <property type="evidence" value="ECO:0007669"/>
    <property type="project" value="TreeGrafter"/>
</dbReference>
<evidence type="ECO:0000256" key="14">
    <source>
        <dbReference type="PIRSR" id="PIRSR641708-1"/>
    </source>
</evidence>
<dbReference type="GO" id="GO:0031119">
    <property type="term" value="P:tRNA pseudouridine synthesis"/>
    <property type="evidence" value="ECO:0007669"/>
    <property type="project" value="InterPro"/>
</dbReference>
<dbReference type="InterPro" id="IPR020097">
    <property type="entry name" value="PsdUridine_synth_TruA_a/b_dom"/>
</dbReference>
<reference evidence="18 19" key="1">
    <citation type="journal article" date="2016" name="Sci. Rep.">
        <title>Peltaster fructicola genome reveals evolution from an invasive phytopathogen to an ectophytic parasite.</title>
        <authorList>
            <person name="Xu C."/>
            <person name="Chen H."/>
            <person name="Gleason M.L."/>
            <person name="Xu J.R."/>
            <person name="Liu H."/>
            <person name="Zhang R."/>
            <person name="Sun G."/>
        </authorList>
    </citation>
    <scope>NUCLEOTIDE SEQUENCE [LARGE SCALE GENOMIC DNA]</scope>
    <source>
        <strain evidence="18 19">LNHT1506</strain>
    </source>
</reference>
<evidence type="ECO:0000256" key="11">
    <source>
        <dbReference type="ARBA" id="ARBA00073968"/>
    </source>
</evidence>
<keyword evidence="5" id="KW-0507">mRNA processing</keyword>
<dbReference type="FunFam" id="3.30.70.660:FF:000002">
    <property type="entry name" value="tRNA pseudouridine synthase"/>
    <property type="match status" value="1"/>
</dbReference>
<dbReference type="InterPro" id="IPR020095">
    <property type="entry name" value="PsdUridine_synth_TruA_C"/>
</dbReference>
<dbReference type="GO" id="GO:0006397">
    <property type="term" value="P:mRNA processing"/>
    <property type="evidence" value="ECO:0007669"/>
    <property type="project" value="UniProtKB-KW"/>
</dbReference>
<dbReference type="Gene3D" id="3.30.70.660">
    <property type="entry name" value="Pseudouridine synthase I, catalytic domain, C-terminal subdomain"/>
    <property type="match status" value="1"/>
</dbReference>
<dbReference type="EMBL" id="CP051142">
    <property type="protein sequence ID" value="QIX00068.1"/>
    <property type="molecule type" value="Genomic_DNA"/>
</dbReference>
<evidence type="ECO:0000256" key="16">
    <source>
        <dbReference type="SAM" id="MobiDB-lite"/>
    </source>
</evidence>
<dbReference type="GO" id="GO:0003723">
    <property type="term" value="F:RNA binding"/>
    <property type="evidence" value="ECO:0007669"/>
    <property type="project" value="InterPro"/>
</dbReference>
<evidence type="ECO:0000256" key="9">
    <source>
        <dbReference type="ARBA" id="ARBA00036943"/>
    </source>
</evidence>
<sequence length="598" mass="67570">MEHSMAILEEASNQLDKVAATPATNETDTIAQVDSRKRKRFDDSSQSRGARGPAAKHDKRHKKRDLGRGEYLRQNIDKREKVAAAGERRRDEASTAVYNVGFSKEEIEAEERRPKRKVAVMIGYAGTGYKGMQISTTERTIEGELFQAFVRAGAISKANADDPKKAALIRCARTDKGVHAAGNMISLKLIIEDADIVDKINAELPDQIRVWGIERTTGSFNCYQACDSRWYEYLIPSYAFLPPHPSSFLGKQLEATADEVGDREAYEARQQEVRGFWAEVEEKYIKPVVDAIDEDIRAEVVSALRGEDEASATQLATTQAAEKDEQADADESNDTQPHADAVPAVDAVQEEVEVLAKPPQEVDQRTLRLRAATKQLRQAYMAAKRRYRLPEERIDRVRTALSNFVGTQNYHNYTIQKTHHDPSAQRHIKSFVVNGKPILIGEGEDSAKTEWLSLKVHGQSFMMHQIRKMVSMVALLVRCGSSLDTMKHSFGPLRYSIPKVPGLGLMLERPVFESYNKFTAPKNDRAELTFDKYEDNIEAFKRKEIYAKMFAEEEENGEFSRFFNHVDHFREPSFLFVTSKGLAATEGYGRREGYGEDK</sequence>
<evidence type="ECO:0000313" key="18">
    <source>
        <dbReference type="EMBL" id="QIX00068.1"/>
    </source>
</evidence>
<dbReference type="InterPro" id="IPR001406">
    <property type="entry name" value="PsdUridine_synth_TruA"/>
</dbReference>
<feature type="compositionally biased region" description="Low complexity" evidence="16">
    <location>
        <begin position="311"/>
        <end position="320"/>
    </location>
</feature>
<proteinExistence type="inferred from homology"/>
<gene>
    <name evidence="18" type="ORF">AMS68_005585</name>
</gene>
<accession>A0A6H0XZP4</accession>
<feature type="domain" description="Pseudouridine synthase I TruA alpha/beta" evidence="17">
    <location>
        <begin position="400"/>
        <end position="509"/>
    </location>
</feature>
<protein>
    <recommendedName>
        <fullName evidence="11">tRNA pseudouridine synthase 1</fullName>
    </recommendedName>
    <alternativeName>
        <fullName evidence="12">tRNA pseudouridylate synthase 1</fullName>
    </alternativeName>
    <alternativeName>
        <fullName evidence="13">tRNA-uridine isomerase 1</fullName>
    </alternativeName>
</protein>
<feature type="region of interest" description="Disordered" evidence="16">
    <location>
        <begin position="307"/>
        <end position="341"/>
    </location>
</feature>
<keyword evidence="7" id="KW-0413">Isomerase</keyword>
<evidence type="ECO:0000256" key="3">
    <source>
        <dbReference type="ARBA" id="ARBA00004123"/>
    </source>
</evidence>
<comment type="similarity">
    <text evidence="4">Belongs to the tRNA pseudouridine synthase TruA family.</text>
</comment>
<dbReference type="InterPro" id="IPR020103">
    <property type="entry name" value="PsdUridine_synth_cat_dom_sf"/>
</dbReference>
<evidence type="ECO:0000256" key="5">
    <source>
        <dbReference type="ARBA" id="ARBA00022664"/>
    </source>
</evidence>
<comment type="function">
    <text evidence="10">Formation of pseudouridine at positions 27 and 28 in the anticodon stem and loop of transfer RNAs; at positions 34 and 36 of intron-containing precursor tRNA(Ile) and at position 35 in the intron-containing tRNA(Tyr). Catalyzes pseudouridylation at position 44 in U2 snRNA. Also catalyzes pseudouridylation of mRNAs.</text>
</comment>
<comment type="catalytic activity">
    <reaction evidence="1">
        <text>a uridine in mRNA = a pseudouridine in mRNA</text>
        <dbReference type="Rhea" id="RHEA:56644"/>
        <dbReference type="Rhea" id="RHEA-COMP:14658"/>
        <dbReference type="Rhea" id="RHEA-COMP:14659"/>
        <dbReference type="ChEBI" id="CHEBI:65314"/>
        <dbReference type="ChEBI" id="CHEBI:65315"/>
    </reaction>
</comment>
<evidence type="ECO:0000256" key="1">
    <source>
        <dbReference type="ARBA" id="ARBA00001166"/>
    </source>
</evidence>
<evidence type="ECO:0000256" key="8">
    <source>
        <dbReference type="ARBA" id="ARBA00023242"/>
    </source>
</evidence>
<name>A0A6H0XZP4_9PEZI</name>
<evidence type="ECO:0000259" key="17">
    <source>
        <dbReference type="Pfam" id="PF01416"/>
    </source>
</evidence>
<organism evidence="18 19">
    <name type="scientific">Peltaster fructicola</name>
    <dbReference type="NCBI Taxonomy" id="286661"/>
    <lineage>
        <taxon>Eukaryota</taxon>
        <taxon>Fungi</taxon>
        <taxon>Dikarya</taxon>
        <taxon>Ascomycota</taxon>
        <taxon>Pezizomycotina</taxon>
        <taxon>Dothideomycetes</taxon>
        <taxon>Dothideomycetes incertae sedis</taxon>
        <taxon>Peltaster</taxon>
    </lineage>
</organism>
<dbReference type="InterPro" id="IPR041708">
    <property type="entry name" value="PUS1/PUS2-like"/>
</dbReference>
<dbReference type="NCBIfam" id="TIGR00071">
    <property type="entry name" value="hisT_truA"/>
    <property type="match status" value="1"/>
</dbReference>
<feature type="binding site" evidence="15">
    <location>
        <position position="231"/>
    </location>
    <ligand>
        <name>substrate</name>
    </ligand>
</feature>
<dbReference type="InterPro" id="IPR020094">
    <property type="entry name" value="TruA/RsuA/RluB/E/F_N"/>
</dbReference>
<keyword evidence="19" id="KW-1185">Reference proteome</keyword>
<dbReference type="SUPFAM" id="SSF55120">
    <property type="entry name" value="Pseudouridine synthase"/>
    <property type="match status" value="1"/>
</dbReference>
<evidence type="ECO:0000256" key="4">
    <source>
        <dbReference type="ARBA" id="ARBA00009375"/>
    </source>
</evidence>
<dbReference type="Proteomes" id="UP000503462">
    <property type="component" value="Chromosome 4"/>
</dbReference>
<feature type="region of interest" description="Disordered" evidence="16">
    <location>
        <begin position="1"/>
        <end position="70"/>
    </location>
</feature>
<dbReference type="PANTHER" id="PTHR11142">
    <property type="entry name" value="PSEUDOURIDYLATE SYNTHASE"/>
    <property type="match status" value="1"/>
</dbReference>
<comment type="subcellular location">
    <subcellularLocation>
        <location evidence="3">Nucleus</location>
    </subcellularLocation>
</comment>
<dbReference type="PANTHER" id="PTHR11142:SF4">
    <property type="entry name" value="PSEUDOURIDYLATE SYNTHASE 1 HOMOLOG"/>
    <property type="match status" value="1"/>
</dbReference>
<keyword evidence="8" id="KW-0539">Nucleus</keyword>
<evidence type="ECO:0000256" key="2">
    <source>
        <dbReference type="ARBA" id="ARBA00001832"/>
    </source>
</evidence>
<evidence type="ECO:0000256" key="6">
    <source>
        <dbReference type="ARBA" id="ARBA00022694"/>
    </source>
</evidence>
<comment type="catalytic activity">
    <reaction evidence="9">
        <text>a uridine in tRNA = a pseudouridine in tRNA</text>
        <dbReference type="Rhea" id="RHEA:54572"/>
        <dbReference type="Rhea" id="RHEA-COMP:13339"/>
        <dbReference type="Rhea" id="RHEA-COMP:13934"/>
        <dbReference type="ChEBI" id="CHEBI:65314"/>
        <dbReference type="ChEBI" id="CHEBI:65315"/>
    </reaction>
</comment>
<keyword evidence="6" id="KW-0819">tRNA processing</keyword>
<dbReference type="Gene3D" id="3.30.70.580">
    <property type="entry name" value="Pseudouridine synthase I, catalytic domain, N-terminal subdomain"/>
    <property type="match status" value="1"/>
</dbReference>
<dbReference type="AlphaFoldDB" id="A0A6H0XZP4"/>
<evidence type="ECO:0000256" key="10">
    <source>
        <dbReference type="ARBA" id="ARBA00053072"/>
    </source>
</evidence>
<dbReference type="CDD" id="cd02568">
    <property type="entry name" value="PseudoU_synth_PUS1_PUS2"/>
    <property type="match status" value="1"/>
</dbReference>
<comment type="catalytic activity">
    <reaction evidence="2">
        <text>uridine in snRNA = pseudouridine in snRNA</text>
        <dbReference type="Rhea" id="RHEA:51124"/>
        <dbReference type="Rhea" id="RHEA-COMP:12891"/>
        <dbReference type="Rhea" id="RHEA-COMP:12892"/>
        <dbReference type="ChEBI" id="CHEBI:65314"/>
        <dbReference type="ChEBI" id="CHEBI:65315"/>
    </reaction>
</comment>
<dbReference type="OrthoDB" id="10256309at2759"/>
<dbReference type="GO" id="GO:0031120">
    <property type="term" value="P:snRNA pseudouridine synthesis"/>
    <property type="evidence" value="ECO:0007669"/>
    <property type="project" value="UniProtKB-ARBA"/>
</dbReference>
<dbReference type="GO" id="GO:0009982">
    <property type="term" value="F:pseudouridine synthase activity"/>
    <property type="evidence" value="ECO:0007669"/>
    <property type="project" value="InterPro"/>
</dbReference>
<dbReference type="Pfam" id="PF01416">
    <property type="entry name" value="PseudoU_synth_1"/>
    <property type="match status" value="1"/>
</dbReference>
<evidence type="ECO:0000256" key="12">
    <source>
        <dbReference type="ARBA" id="ARBA00079072"/>
    </source>
</evidence>
<feature type="active site" description="Nucleophile" evidence="14">
    <location>
        <position position="175"/>
    </location>
</feature>
<evidence type="ECO:0000256" key="15">
    <source>
        <dbReference type="PIRSR" id="PIRSR641708-2"/>
    </source>
</evidence>
<evidence type="ECO:0000256" key="7">
    <source>
        <dbReference type="ARBA" id="ARBA00023235"/>
    </source>
</evidence>
<evidence type="ECO:0000313" key="19">
    <source>
        <dbReference type="Proteomes" id="UP000503462"/>
    </source>
</evidence>